<evidence type="ECO:0000313" key="2">
    <source>
        <dbReference type="Proteomes" id="UP001589605"/>
    </source>
</evidence>
<dbReference type="EMBL" id="JBHMEZ010000003">
    <property type="protein sequence ID" value="MFB9053017.1"/>
    <property type="molecule type" value="Genomic_DNA"/>
</dbReference>
<protein>
    <submittedName>
        <fullName evidence="1">Kdo domain containing protein</fullName>
    </submittedName>
</protein>
<organism evidence="1 2">
    <name type="scientific">Formosa undariae</name>
    <dbReference type="NCBI Taxonomy" id="1325436"/>
    <lineage>
        <taxon>Bacteria</taxon>
        <taxon>Pseudomonadati</taxon>
        <taxon>Bacteroidota</taxon>
        <taxon>Flavobacteriia</taxon>
        <taxon>Flavobacteriales</taxon>
        <taxon>Flavobacteriaceae</taxon>
        <taxon>Formosa</taxon>
    </lineage>
</organism>
<accession>A0ABV5F0R4</accession>
<proteinExistence type="predicted"/>
<name>A0ABV5F0R4_9FLAO</name>
<evidence type="ECO:0000313" key="1">
    <source>
        <dbReference type="EMBL" id="MFB9053017.1"/>
    </source>
</evidence>
<gene>
    <name evidence="1" type="ORF">ACFFVB_07970</name>
</gene>
<sequence length="254" mass="30391">MKEKKVFNESFYADQGIINGFIKNFSNQGEERVHQDRNTIKVFPLNESLINIKSFKVPNLINQIAYKFFRKSKAQRSFEYANILIKKDVGTPEPVGYYEFTTPFSFKNSFYISEQLESELTYRELCRDLNYPDHEAILRGFTRFTFDLHEKQINFLDHSPGNTLIKKIGEDYQYYLVDLNRMEFGPMDFETRMKNFGRLTTHKSMIQVMSDEYAKCSGESVEKIYTSMQSYTDTFQERFHRKKRLKKKLKFWKQ</sequence>
<dbReference type="Proteomes" id="UP001589605">
    <property type="component" value="Unassembled WGS sequence"/>
</dbReference>
<dbReference type="RefSeq" id="WP_382382185.1">
    <property type="nucleotide sequence ID" value="NZ_JBHMEZ010000003.1"/>
</dbReference>
<comment type="caution">
    <text evidence="1">The sequence shown here is derived from an EMBL/GenBank/DDBJ whole genome shotgun (WGS) entry which is preliminary data.</text>
</comment>
<reference evidence="1 2" key="1">
    <citation type="submission" date="2024-09" db="EMBL/GenBank/DDBJ databases">
        <authorList>
            <person name="Sun Q."/>
            <person name="Mori K."/>
        </authorList>
    </citation>
    <scope>NUCLEOTIDE SEQUENCE [LARGE SCALE GENOMIC DNA]</scope>
    <source>
        <strain evidence="1 2">CECT 8286</strain>
    </source>
</reference>
<keyword evidence="2" id="KW-1185">Reference proteome</keyword>